<proteinExistence type="predicted"/>
<dbReference type="Pfam" id="PF02518">
    <property type="entry name" value="HATPase_c"/>
    <property type="match status" value="1"/>
</dbReference>
<sequence>MVTTDPPISTLLVGPEPDAAERAAAALEREDDRLTVDLAADSDETLDRLVAGSYDCVVAAARPSDGTMSLHDRVRAHDPDLPFVVYVDDEVGGDGLGSDDAVSAREALSAGVTDYVRRDPATDGDAVLAHRVATAVESARAIREAERRRDRLERFVEVVSHDLRNPLSVAQGRLELARAERDDEHLEPAADAVDRSLALIGDLLTLAREGETIAEIEPIALADAVEASWTSVETADATLVVETDGEIRGHPGRVRQLLENLLGNGVHHGGDDVTVRVGTVEPMYTSTRAESHGGAGFYVADDGPGIPKADRERVFETGYTTAEDGTGFGLNIAKEIAEAHGWEIRVEESREGGARFEVTGVDVVG</sequence>
<dbReference type="InterPro" id="IPR036890">
    <property type="entry name" value="HATPase_C_sf"/>
</dbReference>
<dbReference type="PROSITE" id="PS50109">
    <property type="entry name" value="HIS_KIN"/>
    <property type="match status" value="1"/>
</dbReference>
<dbReference type="SUPFAM" id="SSF55874">
    <property type="entry name" value="ATPase domain of HSP90 chaperone/DNA topoisomerase II/histidine kinase"/>
    <property type="match status" value="1"/>
</dbReference>
<evidence type="ECO:0000313" key="8">
    <source>
        <dbReference type="EMBL" id="SFH60896.1"/>
    </source>
</evidence>
<dbReference type="CDD" id="cd00075">
    <property type="entry name" value="HATPase"/>
    <property type="match status" value="1"/>
</dbReference>
<dbReference type="EMBL" id="FOPZ01000012">
    <property type="protein sequence ID" value="SFH60896.1"/>
    <property type="molecule type" value="Genomic_DNA"/>
</dbReference>
<dbReference type="PANTHER" id="PTHR43711">
    <property type="entry name" value="TWO-COMPONENT HISTIDINE KINASE"/>
    <property type="match status" value="1"/>
</dbReference>
<evidence type="ECO:0000256" key="4">
    <source>
        <dbReference type="ARBA" id="ARBA00022679"/>
    </source>
</evidence>
<dbReference type="GO" id="GO:0000155">
    <property type="term" value="F:phosphorelay sensor kinase activity"/>
    <property type="evidence" value="ECO:0007669"/>
    <property type="project" value="InterPro"/>
</dbReference>
<dbReference type="InterPro" id="IPR050736">
    <property type="entry name" value="Sensor_HK_Regulatory"/>
</dbReference>
<evidence type="ECO:0000313" key="9">
    <source>
        <dbReference type="Proteomes" id="UP000323537"/>
    </source>
</evidence>
<dbReference type="PRINTS" id="PR00344">
    <property type="entry name" value="BCTRLSENSOR"/>
</dbReference>
<dbReference type="Proteomes" id="UP000323537">
    <property type="component" value="Unassembled WGS sequence"/>
</dbReference>
<keyword evidence="3" id="KW-0597">Phosphoprotein</keyword>
<dbReference type="SUPFAM" id="SSF47384">
    <property type="entry name" value="Homodimeric domain of signal transducing histidine kinase"/>
    <property type="match status" value="1"/>
</dbReference>
<protein>
    <recommendedName>
        <fullName evidence="2">histidine kinase</fullName>
        <ecNumber evidence="2">2.7.13.3</ecNumber>
    </recommendedName>
</protein>
<name>A0A1I3BFL7_9EURY</name>
<evidence type="ECO:0000256" key="5">
    <source>
        <dbReference type="ARBA" id="ARBA00022777"/>
    </source>
</evidence>
<dbReference type="PANTHER" id="PTHR43711:SF1">
    <property type="entry name" value="HISTIDINE KINASE 1"/>
    <property type="match status" value="1"/>
</dbReference>
<keyword evidence="4" id="KW-0808">Transferase</keyword>
<accession>A0A1I3BFL7</accession>
<evidence type="ECO:0000256" key="3">
    <source>
        <dbReference type="ARBA" id="ARBA00022553"/>
    </source>
</evidence>
<evidence type="ECO:0000259" key="7">
    <source>
        <dbReference type="PROSITE" id="PS50109"/>
    </source>
</evidence>
<evidence type="ECO:0000256" key="2">
    <source>
        <dbReference type="ARBA" id="ARBA00012438"/>
    </source>
</evidence>
<dbReference type="SMART" id="SM00387">
    <property type="entry name" value="HATPase_c"/>
    <property type="match status" value="1"/>
</dbReference>
<evidence type="ECO:0000256" key="6">
    <source>
        <dbReference type="ARBA" id="ARBA00023012"/>
    </source>
</evidence>
<evidence type="ECO:0000256" key="1">
    <source>
        <dbReference type="ARBA" id="ARBA00000085"/>
    </source>
</evidence>
<dbReference type="InterPro" id="IPR036097">
    <property type="entry name" value="HisK_dim/P_sf"/>
</dbReference>
<dbReference type="Gene3D" id="3.30.565.10">
    <property type="entry name" value="Histidine kinase-like ATPase, C-terminal domain"/>
    <property type="match status" value="1"/>
</dbReference>
<dbReference type="InterPro" id="IPR005467">
    <property type="entry name" value="His_kinase_dom"/>
</dbReference>
<dbReference type="SMART" id="SM00388">
    <property type="entry name" value="HisKA"/>
    <property type="match status" value="1"/>
</dbReference>
<dbReference type="CDD" id="cd00082">
    <property type="entry name" value="HisKA"/>
    <property type="match status" value="1"/>
</dbReference>
<dbReference type="SUPFAM" id="SSF52172">
    <property type="entry name" value="CheY-like"/>
    <property type="match status" value="1"/>
</dbReference>
<dbReference type="AlphaFoldDB" id="A0A1I3BFL7"/>
<dbReference type="EC" id="2.7.13.3" evidence="2"/>
<dbReference type="InterPro" id="IPR011006">
    <property type="entry name" value="CheY-like_superfamily"/>
</dbReference>
<keyword evidence="5 8" id="KW-0418">Kinase</keyword>
<feature type="domain" description="Histidine kinase" evidence="7">
    <location>
        <begin position="158"/>
        <end position="359"/>
    </location>
</feature>
<organism evidence="8 9">
    <name type="scientific">Halorubrum aquaticum</name>
    <dbReference type="NCBI Taxonomy" id="387340"/>
    <lineage>
        <taxon>Archaea</taxon>
        <taxon>Methanobacteriati</taxon>
        <taxon>Methanobacteriota</taxon>
        <taxon>Stenosarchaea group</taxon>
        <taxon>Halobacteria</taxon>
        <taxon>Halobacteriales</taxon>
        <taxon>Haloferacaceae</taxon>
        <taxon>Halorubrum</taxon>
    </lineage>
</organism>
<dbReference type="Pfam" id="PF00512">
    <property type="entry name" value="HisKA"/>
    <property type="match status" value="1"/>
</dbReference>
<comment type="catalytic activity">
    <reaction evidence="1">
        <text>ATP + protein L-histidine = ADP + protein N-phospho-L-histidine.</text>
        <dbReference type="EC" id="2.7.13.3"/>
    </reaction>
</comment>
<reference evidence="8 9" key="1">
    <citation type="submission" date="2016-10" db="EMBL/GenBank/DDBJ databases">
        <authorList>
            <person name="Varghese N."/>
            <person name="Submissions S."/>
        </authorList>
    </citation>
    <scope>NUCLEOTIDE SEQUENCE [LARGE SCALE GENOMIC DNA]</scope>
    <source>
        <strain evidence="8 9">CGMCC 1.6377</strain>
    </source>
</reference>
<dbReference type="Gene3D" id="3.40.50.2300">
    <property type="match status" value="1"/>
</dbReference>
<keyword evidence="9" id="KW-1185">Reference proteome</keyword>
<keyword evidence="6" id="KW-0902">Two-component regulatory system</keyword>
<dbReference type="InterPro" id="IPR003661">
    <property type="entry name" value="HisK_dim/P_dom"/>
</dbReference>
<dbReference type="InterPro" id="IPR004358">
    <property type="entry name" value="Sig_transdc_His_kin-like_C"/>
</dbReference>
<gene>
    <name evidence="8" type="ORF">SAMN04488066_11223</name>
</gene>
<dbReference type="InterPro" id="IPR003594">
    <property type="entry name" value="HATPase_dom"/>
</dbReference>
<dbReference type="Gene3D" id="1.10.287.130">
    <property type="match status" value="1"/>
</dbReference>
<dbReference type="OrthoDB" id="8127at2157"/>
<dbReference type="RefSeq" id="WP_149784742.1">
    <property type="nucleotide sequence ID" value="NZ_BAAADP010000001.1"/>
</dbReference>